<feature type="compositionally biased region" description="Low complexity" evidence="1">
    <location>
        <begin position="1053"/>
        <end position="1067"/>
    </location>
</feature>
<feature type="region of interest" description="Disordered" evidence="1">
    <location>
        <begin position="716"/>
        <end position="796"/>
    </location>
</feature>
<evidence type="ECO:0000256" key="1">
    <source>
        <dbReference type="SAM" id="MobiDB-lite"/>
    </source>
</evidence>
<accession>A0A9W8SEM2</accession>
<feature type="compositionally biased region" description="Polar residues" evidence="1">
    <location>
        <begin position="14"/>
        <end position="28"/>
    </location>
</feature>
<protein>
    <recommendedName>
        <fullName evidence="4">AGC-kinase C-terminal domain-containing protein</fullName>
    </recommendedName>
</protein>
<feature type="region of interest" description="Disordered" evidence="1">
    <location>
        <begin position="813"/>
        <end position="859"/>
    </location>
</feature>
<dbReference type="EMBL" id="JAOQAZ010000002">
    <property type="protein sequence ID" value="KAJ4269716.1"/>
    <property type="molecule type" value="Genomic_DNA"/>
</dbReference>
<keyword evidence="3" id="KW-1185">Reference proteome</keyword>
<feature type="compositionally biased region" description="Polar residues" evidence="1">
    <location>
        <begin position="77"/>
        <end position="91"/>
    </location>
</feature>
<feature type="compositionally biased region" description="Basic residues" evidence="1">
    <location>
        <begin position="1"/>
        <end position="11"/>
    </location>
</feature>
<dbReference type="OrthoDB" id="5408302at2759"/>
<feature type="compositionally biased region" description="Basic and acidic residues" evidence="1">
    <location>
        <begin position="65"/>
        <end position="76"/>
    </location>
</feature>
<feature type="compositionally biased region" description="Polar residues" evidence="1">
    <location>
        <begin position="735"/>
        <end position="758"/>
    </location>
</feature>
<sequence length="1205" mass="129969">MLSHLRFHRRGPSNPASPSPDQNPTSPTAGHPAPFSPDALSPDLRPTSSNNSALPPTLPPIARVTTEDIGKSRDNRQNAVTTSPVDTRPQPTSKTSSSKGSSFIGGVALRKYQRDMEAQAADVMDGGRGLGLLGQYSASQPALASNNPPLRPSPQVLRNTKATSSFSTPTDLQHSTAAPTGRRPAGTRLVTDLPSLTQTTSNTENPKPKKGLPFLKKPMSTLLMRRKNSQHVPDLHPLPLARQKDGPSYDPRIMGTRVHDFSAPRPKKNTPKDISQPSVSSPVPNSAPLPAQERFPNQSVTQPDQAPLSASIPTQRESSEASRSIYSQDSRALKMTPSTASAGIKPLVVDENILVASDAPPVPPKDSAPISVQPRSPRASRLIDEEAYVHERSSASLRAGRSRGPSLSGLSGKDIPLAIPRHMKSTSSRFSFDMIGAAKQEKLLEDRHRQRELEKKTAEPPAARDSRFDDFDDDFDYDAMMEDDGFEEEIPMVGDDFDDNLDDGFDNNLDDHLNNNINSHLDDPLDAGLDNNMHNTLNQTLEDDSDEELDPDNDQENFSGFVFQRSGPTSSITSPRSAGFSPTPRDGDGNRIGYAMSQYTPNMLAGLSPSFPLDQQLNQEMQVGGLGIQGLDVPRVPSLENEAAFQKNQDLPPINTGRSLNDDELYYDDGMLEFERNEFAEDLAAPPEWDDTPFDESIFDNNDTDQYGRPIAGAFAQAQSQSMKQSANQDETNRTSDTTAQFSASPEISKTTAHTSLSADDKQAAEDEAPQDSPGTQSPPAPPALPQGSPQGGDSFAAYQAALAAAAYKAVASGKFQRGSSPTPDDTIPSEASHSPNTPDRDNTFRQDDYGDFDDYGDDYGGYNQSYEDMADFELDDDAIVAEANASALANDCDGWYGQEFGFYSAPIPQQQGPDYEYANGGFFGPKGGLDRSTSGRVVSREPNLTPITERSEYSNRNSIMSLGMPGFGGTTPLQSPGLAQLALMGDRGDEMTLSALLRLRSRAWGGSQASLVSSQNGSPRSERGDLSSSPWGPGPAFTSPTTFHTRKNSVLSTISHDSDSVSVSGSPTLTGGIPGLTLSPPAVPPLTKLDTNVKEDAQVAPLNISRPTSKVYENPISPISDPEESMPPSAMVSPLEPSNKANTTEPSSAPKRPGTGHRHRNSADSISYTKEEDSGATRWVMERRRTGEYGQVEIEREVLEGGRI</sequence>
<feature type="region of interest" description="Disordered" evidence="1">
    <location>
        <begin position="392"/>
        <end position="413"/>
    </location>
</feature>
<feature type="compositionally biased region" description="Polar residues" evidence="1">
    <location>
        <begin position="566"/>
        <end position="576"/>
    </location>
</feature>
<feature type="region of interest" description="Disordered" evidence="1">
    <location>
        <begin position="450"/>
        <end position="470"/>
    </location>
</feature>
<feature type="compositionally biased region" description="Low complexity" evidence="1">
    <location>
        <begin position="275"/>
        <end position="291"/>
    </location>
</feature>
<feature type="compositionally biased region" description="Low complexity" evidence="1">
    <location>
        <begin position="92"/>
        <end position="102"/>
    </location>
</feature>
<feature type="region of interest" description="Disordered" evidence="1">
    <location>
        <begin position="230"/>
        <end position="332"/>
    </location>
</feature>
<feature type="compositionally biased region" description="Basic and acidic residues" evidence="1">
    <location>
        <begin position="1170"/>
        <end position="1188"/>
    </location>
</feature>
<feature type="compositionally biased region" description="Low complexity" evidence="1">
    <location>
        <begin position="394"/>
        <end position="412"/>
    </location>
</feature>
<gene>
    <name evidence="2" type="ORF">NW762_001384</name>
</gene>
<organism evidence="2 3">
    <name type="scientific">Fusarium torreyae</name>
    <dbReference type="NCBI Taxonomy" id="1237075"/>
    <lineage>
        <taxon>Eukaryota</taxon>
        <taxon>Fungi</taxon>
        <taxon>Dikarya</taxon>
        <taxon>Ascomycota</taxon>
        <taxon>Pezizomycotina</taxon>
        <taxon>Sordariomycetes</taxon>
        <taxon>Hypocreomycetidae</taxon>
        <taxon>Hypocreales</taxon>
        <taxon>Nectriaceae</taxon>
        <taxon>Fusarium</taxon>
    </lineage>
</organism>
<dbReference type="Proteomes" id="UP001152049">
    <property type="component" value="Unassembled WGS sequence"/>
</dbReference>
<name>A0A9W8SEM2_9HYPO</name>
<proteinExistence type="predicted"/>
<feature type="compositionally biased region" description="Low complexity" evidence="1">
    <location>
        <begin position="786"/>
        <end position="796"/>
    </location>
</feature>
<reference evidence="2" key="1">
    <citation type="submission" date="2022-09" db="EMBL/GenBank/DDBJ databases">
        <title>Fusarium specimens isolated from Avocado Roots.</title>
        <authorList>
            <person name="Stajich J."/>
            <person name="Roper C."/>
            <person name="Heimlech-Rivalta G."/>
        </authorList>
    </citation>
    <scope>NUCLEOTIDE SEQUENCE</scope>
    <source>
        <strain evidence="2">CF00136</strain>
    </source>
</reference>
<evidence type="ECO:0008006" key="4">
    <source>
        <dbReference type="Google" id="ProtNLM"/>
    </source>
</evidence>
<feature type="region of interest" description="Disordered" evidence="1">
    <location>
        <begin position="358"/>
        <end position="379"/>
    </location>
</feature>
<feature type="compositionally biased region" description="Polar residues" evidence="1">
    <location>
        <begin position="818"/>
        <end position="838"/>
    </location>
</feature>
<comment type="caution">
    <text evidence="2">The sequence shown here is derived from an EMBL/GenBank/DDBJ whole genome shotgun (WGS) entry which is preliminary data.</text>
</comment>
<feature type="compositionally biased region" description="Polar residues" evidence="1">
    <location>
        <begin position="156"/>
        <end position="178"/>
    </location>
</feature>
<evidence type="ECO:0000313" key="3">
    <source>
        <dbReference type="Proteomes" id="UP001152049"/>
    </source>
</evidence>
<feature type="region of interest" description="Disordered" evidence="1">
    <location>
        <begin position="1"/>
        <end position="104"/>
    </location>
</feature>
<feature type="compositionally biased region" description="Low complexity" evidence="1">
    <location>
        <begin position="716"/>
        <end position="729"/>
    </location>
</feature>
<feature type="compositionally biased region" description="Polar residues" evidence="1">
    <location>
        <begin position="1039"/>
        <end position="1052"/>
    </location>
</feature>
<dbReference type="AlphaFoldDB" id="A0A9W8SEM2"/>
<feature type="region of interest" description="Disordered" evidence="1">
    <location>
        <begin position="543"/>
        <end position="589"/>
    </location>
</feature>
<feature type="compositionally biased region" description="Basic and acidic residues" evidence="1">
    <location>
        <begin position="839"/>
        <end position="849"/>
    </location>
</feature>
<feature type="compositionally biased region" description="Polar residues" evidence="1">
    <location>
        <begin position="1008"/>
        <end position="1020"/>
    </location>
</feature>
<feature type="compositionally biased region" description="Polar residues" evidence="1">
    <location>
        <begin position="295"/>
        <end position="304"/>
    </location>
</feature>
<feature type="region of interest" description="Disordered" evidence="1">
    <location>
        <begin position="141"/>
        <end position="214"/>
    </location>
</feature>
<feature type="compositionally biased region" description="Polar residues" evidence="1">
    <location>
        <begin position="311"/>
        <end position="332"/>
    </location>
</feature>
<feature type="region of interest" description="Disordered" evidence="1">
    <location>
        <begin position="1008"/>
        <end position="1188"/>
    </location>
</feature>
<feature type="compositionally biased region" description="Basic and acidic residues" evidence="1">
    <location>
        <begin position="450"/>
        <end position="469"/>
    </location>
</feature>
<feature type="compositionally biased region" description="Polar residues" evidence="1">
    <location>
        <begin position="194"/>
        <end position="205"/>
    </location>
</feature>
<evidence type="ECO:0000313" key="2">
    <source>
        <dbReference type="EMBL" id="KAJ4269716.1"/>
    </source>
</evidence>
<feature type="compositionally biased region" description="Acidic residues" evidence="1">
    <location>
        <begin position="543"/>
        <end position="555"/>
    </location>
</feature>